<reference evidence="1" key="1">
    <citation type="submission" date="2019-11" db="EMBL/GenBank/DDBJ databases">
        <authorList>
            <person name="Feng L."/>
        </authorList>
    </citation>
    <scope>NUCLEOTIDE SEQUENCE</scope>
    <source>
        <strain evidence="1">CTertiumLFYP3</strain>
    </source>
</reference>
<accession>A0A6N2Y540</accession>
<proteinExistence type="predicted"/>
<dbReference type="EMBL" id="CACRTO010000002">
    <property type="protein sequence ID" value="VYT61283.1"/>
    <property type="molecule type" value="Genomic_DNA"/>
</dbReference>
<protein>
    <submittedName>
        <fullName evidence="1">Uncharacterized protein</fullName>
    </submittedName>
</protein>
<name>A0A6N2Y540_9CLOT</name>
<gene>
    <name evidence="1" type="ORF">CTLFYP3_00229</name>
</gene>
<organism evidence="1">
    <name type="scientific">Clostridium tertium</name>
    <dbReference type="NCBI Taxonomy" id="1559"/>
    <lineage>
        <taxon>Bacteria</taxon>
        <taxon>Bacillati</taxon>
        <taxon>Bacillota</taxon>
        <taxon>Clostridia</taxon>
        <taxon>Eubacteriales</taxon>
        <taxon>Clostridiaceae</taxon>
        <taxon>Clostridium</taxon>
    </lineage>
</organism>
<evidence type="ECO:0000313" key="1">
    <source>
        <dbReference type="EMBL" id="VYT61283.1"/>
    </source>
</evidence>
<sequence length="102" mass="12126">MQSILLYNYTSDHTSILNIYMFCNSTTVDSENVNDIIAMVLKNSKEKTGKIYIRDSNEFESQLIALDENQKVCRWISNYEYLDYKLYIEQTLNILPYEFLGW</sequence>
<dbReference type="AlphaFoldDB" id="A0A6N2Y540"/>